<sequence length="220" mass="25658">MSFEQKYNEWIQAMIEHAGTSTGTVNYRRLELLEKGLGHGTLEFLRCIWFPAIGNFNHLFPEWEVRDFNNGYRYLDLAYMPGGAKGGIEIQGFGSHARDLDVRRFKDLCMRHSLLTLDGWTFMPIAYLSIKEDPKQCQQLILSFVGKFLSADVSAGLDWAESEVVRFARRLLRPITPMEIAEHLRLSDRHTRRILHQLVEKQILIVVGGRQRYRTYQLRL</sequence>
<organism evidence="1 2">
    <name type="scientific">Paenibacillus allorhizoplanae</name>
    <dbReference type="NCBI Taxonomy" id="2905648"/>
    <lineage>
        <taxon>Bacteria</taxon>
        <taxon>Bacillati</taxon>
        <taxon>Bacillota</taxon>
        <taxon>Bacilli</taxon>
        <taxon>Bacillales</taxon>
        <taxon>Paenibacillaceae</taxon>
        <taxon>Paenibacillus</taxon>
    </lineage>
</organism>
<protein>
    <recommendedName>
        <fullName evidence="3">Transcriptional regulator</fullName>
    </recommendedName>
</protein>
<evidence type="ECO:0008006" key="3">
    <source>
        <dbReference type="Google" id="ProtNLM"/>
    </source>
</evidence>
<proteinExistence type="predicted"/>
<comment type="caution">
    <text evidence="1">The sequence shown here is derived from an EMBL/GenBank/DDBJ whole genome shotgun (WGS) entry which is preliminary data.</text>
</comment>
<keyword evidence="2" id="KW-1185">Reference proteome</keyword>
<accession>A0ABN8GME5</accession>
<reference evidence="1" key="1">
    <citation type="submission" date="2022-01" db="EMBL/GenBank/DDBJ databases">
        <authorList>
            <person name="Criscuolo A."/>
        </authorList>
    </citation>
    <scope>NUCLEOTIDE SEQUENCE</scope>
    <source>
        <strain evidence="1">CIP111891</strain>
    </source>
</reference>
<evidence type="ECO:0000313" key="1">
    <source>
        <dbReference type="EMBL" id="CAH1209165.1"/>
    </source>
</evidence>
<dbReference type="Proteomes" id="UP000838821">
    <property type="component" value="Unassembled WGS sequence"/>
</dbReference>
<dbReference type="RefSeq" id="WP_236288729.1">
    <property type="nucleotide sequence ID" value="NZ_CAKMMW010000009.1"/>
</dbReference>
<gene>
    <name evidence="1" type="ORF">PAECIP111891_03259</name>
</gene>
<name>A0ABN8GME5_9BACL</name>
<dbReference type="EMBL" id="CAKMMW010000009">
    <property type="protein sequence ID" value="CAH1209165.1"/>
    <property type="molecule type" value="Genomic_DNA"/>
</dbReference>
<evidence type="ECO:0000313" key="2">
    <source>
        <dbReference type="Proteomes" id="UP000838821"/>
    </source>
</evidence>